<sequence length="811" mass="91167">MIRLKAFSILFFTFLALHSAAQVKVLGKVNDAVTKEVLPNVVVVLKPKNAPSKVVSKSDKEGRFIVNNLSDGTYDFVFSLLGYSQFSKQVVISGKDIQLDLSLSEIQKDLEEVQIKDKNNEFGIGRLRSVENMAIFAGKKSELIIPENMTVNLATNNARQLYSRVAGLNIYENDGAGLQLSIGGRGLDPNRTANFNVRQNGYDISADALGYPESYYTPPVEAIDRIQIVRGAASLQYGTQFGGLLNFIMKKPVEDKPIEVVTRQSGGSFGFFNSFNSISGTTGKLGYYAFFQYKQGDGFRPNSNFNAYTGYINLKYQVTENTSVNGQYTHMNYLAQQAGGLTDKMFYADPLQSNRERNWFNVNWNLFDLELEHKLSERSKIAVQGFGLVASRESLGFRPNRPATPDNGGPRDLIDGKFTNWGIETRFLNRYMIKELPSVLLLGTRYYEGLNRSKQGAGSDGSDADFKFVNKEDELLSDYRFPNKNIALFGENVFNLSSKFSITPGFRFEYIRTISDGYYRNIATDLAGNVILNEQINETQNRPRSFMLLGLGASYKPKDYLELYANASQNYRSITFNDIRIVNPSFTIDPNIKDENGYSADIGIRGNKGRFVNYDISAFAMKYGDRIGEVQFDDGKFVKRKRANIGNALIVGVESYSELNLMQVVKSQNENLKWSVFGNLAFIKSEYTESQLPGVKGKEVEFVPDMNLKTGMSFGYKGFKTSFQYSYLSEQFTDATNALIPDPNTGTIGVIPKYYIMDFSASYDYKFLRFEGSVNNLANQIYYTRRATGYPGPGILPSDGRSFYLTIQARF</sequence>
<reference evidence="14 15" key="1">
    <citation type="submission" date="2017-05" db="EMBL/GenBank/DDBJ databases">
        <authorList>
            <person name="Varghese N."/>
            <person name="Submissions S."/>
        </authorList>
    </citation>
    <scope>NUCLEOTIDE SEQUENCE [LARGE SCALE GENOMIC DNA]</scope>
    <source>
        <strain evidence="14 15">DSM 21342</strain>
    </source>
</reference>
<evidence type="ECO:0000259" key="12">
    <source>
        <dbReference type="Pfam" id="PF00593"/>
    </source>
</evidence>
<evidence type="ECO:0000256" key="10">
    <source>
        <dbReference type="RuleBase" id="RU003357"/>
    </source>
</evidence>
<dbReference type="Gene3D" id="2.170.130.10">
    <property type="entry name" value="TonB-dependent receptor, plug domain"/>
    <property type="match status" value="1"/>
</dbReference>
<feature type="domain" description="TonB-dependent receptor plug" evidence="13">
    <location>
        <begin position="150"/>
        <end position="240"/>
    </location>
</feature>
<evidence type="ECO:0000313" key="15">
    <source>
        <dbReference type="Proteomes" id="UP000315971"/>
    </source>
</evidence>
<organism evidence="14 15">
    <name type="scientific">Solitalea koreensis</name>
    <dbReference type="NCBI Taxonomy" id="543615"/>
    <lineage>
        <taxon>Bacteria</taxon>
        <taxon>Pseudomonadati</taxon>
        <taxon>Bacteroidota</taxon>
        <taxon>Sphingobacteriia</taxon>
        <taxon>Sphingobacteriales</taxon>
        <taxon>Sphingobacteriaceae</taxon>
        <taxon>Solitalea</taxon>
    </lineage>
</organism>
<keyword evidence="7 9" id="KW-0472">Membrane</keyword>
<protein>
    <submittedName>
        <fullName evidence="14">Fe(3+) dicitrate transport protein</fullName>
    </submittedName>
</protein>
<evidence type="ECO:0000256" key="3">
    <source>
        <dbReference type="ARBA" id="ARBA00022452"/>
    </source>
</evidence>
<evidence type="ECO:0000256" key="1">
    <source>
        <dbReference type="ARBA" id="ARBA00004571"/>
    </source>
</evidence>
<dbReference type="SUPFAM" id="SSF56935">
    <property type="entry name" value="Porins"/>
    <property type="match status" value="1"/>
</dbReference>
<dbReference type="Pfam" id="PF00593">
    <property type="entry name" value="TonB_dep_Rec_b-barrel"/>
    <property type="match status" value="1"/>
</dbReference>
<dbReference type="Gene3D" id="2.60.40.1120">
    <property type="entry name" value="Carboxypeptidase-like, regulatory domain"/>
    <property type="match status" value="1"/>
</dbReference>
<comment type="similarity">
    <text evidence="9 10">Belongs to the TonB-dependent receptor family.</text>
</comment>
<dbReference type="InterPro" id="IPR008969">
    <property type="entry name" value="CarboxyPept-like_regulatory"/>
</dbReference>
<evidence type="ECO:0000256" key="7">
    <source>
        <dbReference type="ARBA" id="ARBA00023136"/>
    </source>
</evidence>
<evidence type="ECO:0000256" key="9">
    <source>
        <dbReference type="PROSITE-ProRule" id="PRU01360"/>
    </source>
</evidence>
<keyword evidence="6 10" id="KW-0798">TonB box</keyword>
<keyword evidence="5 11" id="KW-0732">Signal</keyword>
<keyword evidence="4 9" id="KW-0812">Transmembrane</keyword>
<dbReference type="Pfam" id="PF13715">
    <property type="entry name" value="CarbopepD_reg_2"/>
    <property type="match status" value="1"/>
</dbReference>
<dbReference type="GO" id="GO:0033214">
    <property type="term" value="P:siderophore-iron import into cell"/>
    <property type="evidence" value="ECO:0007669"/>
    <property type="project" value="TreeGrafter"/>
</dbReference>
<evidence type="ECO:0000259" key="13">
    <source>
        <dbReference type="Pfam" id="PF07715"/>
    </source>
</evidence>
<dbReference type="GO" id="GO:0009279">
    <property type="term" value="C:cell outer membrane"/>
    <property type="evidence" value="ECO:0007669"/>
    <property type="project" value="UniProtKB-SubCell"/>
</dbReference>
<dbReference type="AlphaFoldDB" id="A0A521E7S7"/>
<dbReference type="InterPro" id="IPR012910">
    <property type="entry name" value="Plug_dom"/>
</dbReference>
<dbReference type="PANTHER" id="PTHR30442">
    <property type="entry name" value="IRON III DICITRATE TRANSPORT PROTEIN FECA"/>
    <property type="match status" value="1"/>
</dbReference>
<proteinExistence type="inferred from homology"/>
<dbReference type="Gene3D" id="2.40.170.20">
    <property type="entry name" value="TonB-dependent receptor, beta-barrel domain"/>
    <property type="match status" value="1"/>
</dbReference>
<evidence type="ECO:0000256" key="4">
    <source>
        <dbReference type="ARBA" id="ARBA00022692"/>
    </source>
</evidence>
<name>A0A521E7S7_9SPHI</name>
<feature type="domain" description="TonB-dependent receptor-like beta-barrel" evidence="12">
    <location>
        <begin position="318"/>
        <end position="777"/>
    </location>
</feature>
<evidence type="ECO:0000256" key="6">
    <source>
        <dbReference type="ARBA" id="ARBA00023077"/>
    </source>
</evidence>
<dbReference type="InterPro" id="IPR039426">
    <property type="entry name" value="TonB-dep_rcpt-like"/>
</dbReference>
<dbReference type="EMBL" id="FXSZ01000012">
    <property type="protein sequence ID" value="SMO79993.1"/>
    <property type="molecule type" value="Genomic_DNA"/>
</dbReference>
<feature type="chain" id="PRO_5021917573" evidence="11">
    <location>
        <begin position="22"/>
        <end position="811"/>
    </location>
</feature>
<dbReference type="InterPro" id="IPR000531">
    <property type="entry name" value="Beta-barrel_TonB"/>
</dbReference>
<dbReference type="SUPFAM" id="SSF49464">
    <property type="entry name" value="Carboxypeptidase regulatory domain-like"/>
    <property type="match status" value="1"/>
</dbReference>
<evidence type="ECO:0000313" key="14">
    <source>
        <dbReference type="EMBL" id="SMO79993.1"/>
    </source>
</evidence>
<dbReference type="OrthoDB" id="9758472at2"/>
<evidence type="ECO:0000256" key="2">
    <source>
        <dbReference type="ARBA" id="ARBA00022448"/>
    </source>
</evidence>
<keyword evidence="2 9" id="KW-0813">Transport</keyword>
<comment type="subcellular location">
    <subcellularLocation>
        <location evidence="1 9">Cell outer membrane</location>
        <topology evidence="1 9">Multi-pass membrane protein</topology>
    </subcellularLocation>
</comment>
<dbReference type="PANTHER" id="PTHR30442:SF0">
    <property type="entry name" value="FE(3+) DICITRATE TRANSPORT PROTEIN FECA"/>
    <property type="match status" value="1"/>
</dbReference>
<keyword evidence="15" id="KW-1185">Reference proteome</keyword>
<evidence type="ECO:0000256" key="8">
    <source>
        <dbReference type="ARBA" id="ARBA00023237"/>
    </source>
</evidence>
<keyword evidence="3 9" id="KW-1134">Transmembrane beta strand</keyword>
<dbReference type="Pfam" id="PF07715">
    <property type="entry name" value="Plug"/>
    <property type="match status" value="1"/>
</dbReference>
<dbReference type="PROSITE" id="PS52016">
    <property type="entry name" value="TONB_DEPENDENT_REC_3"/>
    <property type="match status" value="1"/>
</dbReference>
<accession>A0A521E7S7</accession>
<keyword evidence="8 9" id="KW-0998">Cell outer membrane</keyword>
<feature type="signal peptide" evidence="11">
    <location>
        <begin position="1"/>
        <end position="21"/>
    </location>
</feature>
<evidence type="ECO:0000256" key="11">
    <source>
        <dbReference type="SAM" id="SignalP"/>
    </source>
</evidence>
<dbReference type="RefSeq" id="WP_142604640.1">
    <property type="nucleotide sequence ID" value="NZ_FXSZ01000012.1"/>
</dbReference>
<dbReference type="InterPro" id="IPR036942">
    <property type="entry name" value="Beta-barrel_TonB_sf"/>
</dbReference>
<dbReference type="Proteomes" id="UP000315971">
    <property type="component" value="Unassembled WGS sequence"/>
</dbReference>
<dbReference type="InterPro" id="IPR037066">
    <property type="entry name" value="Plug_dom_sf"/>
</dbReference>
<dbReference type="InterPro" id="IPR010917">
    <property type="entry name" value="TonB_rcpt_CS"/>
</dbReference>
<gene>
    <name evidence="14" type="ORF">SAMN06265350_11247</name>
</gene>
<dbReference type="PROSITE" id="PS01156">
    <property type="entry name" value="TONB_DEPENDENT_REC_2"/>
    <property type="match status" value="1"/>
</dbReference>
<evidence type="ECO:0000256" key="5">
    <source>
        <dbReference type="ARBA" id="ARBA00022729"/>
    </source>
</evidence>